<dbReference type="AlphaFoldDB" id="A0A1B6MNY7"/>
<protein>
    <submittedName>
        <fullName evidence="2">Uncharacterized protein</fullName>
    </submittedName>
</protein>
<gene>
    <name evidence="2" type="ORF">g.22005</name>
</gene>
<evidence type="ECO:0000256" key="1">
    <source>
        <dbReference type="SAM" id="SignalP"/>
    </source>
</evidence>
<organism evidence="2">
    <name type="scientific">Graphocephala atropunctata</name>
    <dbReference type="NCBI Taxonomy" id="36148"/>
    <lineage>
        <taxon>Eukaryota</taxon>
        <taxon>Metazoa</taxon>
        <taxon>Ecdysozoa</taxon>
        <taxon>Arthropoda</taxon>
        <taxon>Hexapoda</taxon>
        <taxon>Insecta</taxon>
        <taxon>Pterygota</taxon>
        <taxon>Neoptera</taxon>
        <taxon>Paraneoptera</taxon>
        <taxon>Hemiptera</taxon>
        <taxon>Auchenorrhyncha</taxon>
        <taxon>Membracoidea</taxon>
        <taxon>Cicadellidae</taxon>
        <taxon>Cicadellinae</taxon>
        <taxon>Cicadellini</taxon>
        <taxon>Graphocephala</taxon>
    </lineage>
</organism>
<dbReference type="EMBL" id="GEBQ01002365">
    <property type="protein sequence ID" value="JAT37612.1"/>
    <property type="molecule type" value="Transcribed_RNA"/>
</dbReference>
<sequence>MMNTLSLWLLVTVALVPLTFATKGIPSYSVGSLTRNSKYAFKGTLHQDFNTGGVVIHFNTCNQYRFKVNKIVLTTHSQYESVHAHLVAGGIYDFFFGLKVTGKGLTFYDIEVWVTWRGTIVTVEEAFVLKEFKMYHPCAKLRPTPPSEIDQ</sequence>
<name>A0A1B6MNY7_9HEMI</name>
<feature type="chain" id="PRO_5008588530" evidence="1">
    <location>
        <begin position="22"/>
        <end position="151"/>
    </location>
</feature>
<evidence type="ECO:0000313" key="2">
    <source>
        <dbReference type="EMBL" id="JAT37612.1"/>
    </source>
</evidence>
<accession>A0A1B6MNY7</accession>
<feature type="signal peptide" evidence="1">
    <location>
        <begin position="1"/>
        <end position="21"/>
    </location>
</feature>
<reference evidence="2" key="1">
    <citation type="submission" date="2015-11" db="EMBL/GenBank/DDBJ databases">
        <title>De novo transcriptome assembly of four potential Pierce s Disease insect vectors from Arizona vineyards.</title>
        <authorList>
            <person name="Tassone E.E."/>
        </authorList>
    </citation>
    <scope>NUCLEOTIDE SEQUENCE</scope>
</reference>
<proteinExistence type="predicted"/>
<keyword evidence="1" id="KW-0732">Signal</keyword>